<dbReference type="Proteomes" id="UP000815677">
    <property type="component" value="Unassembled WGS sequence"/>
</dbReference>
<name>A0ABQ0KX96_MYCCL</name>
<accession>A0ABQ0KX96</accession>
<evidence type="ECO:0000313" key="2">
    <source>
        <dbReference type="Proteomes" id="UP000815677"/>
    </source>
</evidence>
<organism evidence="1 2">
    <name type="scientific">Mycena chlorophos</name>
    <name type="common">Agaric fungus</name>
    <name type="synonym">Agaricus chlorophos</name>
    <dbReference type="NCBI Taxonomy" id="658473"/>
    <lineage>
        <taxon>Eukaryota</taxon>
        <taxon>Fungi</taxon>
        <taxon>Dikarya</taxon>
        <taxon>Basidiomycota</taxon>
        <taxon>Agaricomycotina</taxon>
        <taxon>Agaricomycetes</taxon>
        <taxon>Agaricomycetidae</taxon>
        <taxon>Agaricales</taxon>
        <taxon>Marasmiineae</taxon>
        <taxon>Mycenaceae</taxon>
        <taxon>Mycena</taxon>
    </lineage>
</organism>
<dbReference type="EMBL" id="DF838703">
    <property type="protein sequence ID" value="GAT43200.1"/>
    <property type="molecule type" value="Genomic_DNA"/>
</dbReference>
<gene>
    <name evidence="1" type="ORF">MCHLO_00889</name>
</gene>
<sequence>MGAEESARVEGFRQTQYETLGFDTPDAADENIVEIRVLRGGGLLPGEAGGTTTREDTYQGAYLVSFWVAEEVYGVIVVENAPKDGFRDVVEQPAALACSTQRGLIRYQVEDALYEVLGERGAVGVSHARRRKD</sequence>
<reference evidence="1" key="1">
    <citation type="submission" date="2014-09" db="EMBL/GenBank/DDBJ databases">
        <title>Genome sequence of the luminous mushroom Mycena chlorophos for searching fungal bioluminescence genes.</title>
        <authorList>
            <person name="Tanaka Y."/>
            <person name="Kasuga D."/>
            <person name="Oba Y."/>
            <person name="Hase S."/>
            <person name="Sato K."/>
            <person name="Oba Y."/>
            <person name="Sakakibara Y."/>
        </authorList>
    </citation>
    <scope>NUCLEOTIDE SEQUENCE</scope>
</reference>
<keyword evidence="2" id="KW-1185">Reference proteome</keyword>
<evidence type="ECO:0000313" key="1">
    <source>
        <dbReference type="EMBL" id="GAT43200.1"/>
    </source>
</evidence>
<protein>
    <submittedName>
        <fullName evidence="1">Uncharacterized protein</fullName>
    </submittedName>
</protein>
<proteinExistence type="predicted"/>